<dbReference type="HOGENOM" id="CLU_2981762_0_0_1"/>
<dbReference type="AlphaFoldDB" id="D7LBS3"/>
<dbReference type="Proteomes" id="UP000008694">
    <property type="component" value="Unassembled WGS sequence"/>
</dbReference>
<evidence type="ECO:0000313" key="2">
    <source>
        <dbReference type="Proteomes" id="UP000008694"/>
    </source>
</evidence>
<reference evidence="2" key="1">
    <citation type="journal article" date="2011" name="Nat. Genet.">
        <title>The Arabidopsis lyrata genome sequence and the basis of rapid genome size change.</title>
        <authorList>
            <person name="Hu T.T."/>
            <person name="Pattyn P."/>
            <person name="Bakker E.G."/>
            <person name="Cao J."/>
            <person name="Cheng J.-F."/>
            <person name="Clark R.M."/>
            <person name="Fahlgren N."/>
            <person name="Fawcett J.A."/>
            <person name="Grimwood J."/>
            <person name="Gundlach H."/>
            <person name="Haberer G."/>
            <person name="Hollister J.D."/>
            <person name="Ossowski S."/>
            <person name="Ottilar R.P."/>
            <person name="Salamov A.A."/>
            <person name="Schneeberger K."/>
            <person name="Spannagl M."/>
            <person name="Wang X."/>
            <person name="Yang L."/>
            <person name="Nasrallah M.E."/>
            <person name="Bergelson J."/>
            <person name="Carrington J.C."/>
            <person name="Gaut B.S."/>
            <person name="Schmutz J."/>
            <person name="Mayer K.F.X."/>
            <person name="Van de Peer Y."/>
            <person name="Grigoriev I.V."/>
            <person name="Nordborg M."/>
            <person name="Weigel D."/>
            <person name="Guo Y.-L."/>
        </authorList>
    </citation>
    <scope>NUCLEOTIDE SEQUENCE [LARGE SCALE GENOMIC DNA]</scope>
    <source>
        <strain evidence="2">cv. MN47</strain>
    </source>
</reference>
<evidence type="ECO:0000313" key="1">
    <source>
        <dbReference type="EMBL" id="EFH56397.1"/>
    </source>
</evidence>
<sequence>MGSILTKDPPETNQRRASFSVKLSNYGRLGLSIPAATSRRQGALLFFFPPRYYRVISF</sequence>
<keyword evidence="2" id="KW-1185">Reference proteome</keyword>
<protein>
    <submittedName>
        <fullName evidence="1">Expressed protein</fullName>
    </submittedName>
</protein>
<organism evidence="2">
    <name type="scientific">Arabidopsis lyrata subsp. lyrata</name>
    <name type="common">Lyre-leaved rock-cress</name>
    <dbReference type="NCBI Taxonomy" id="81972"/>
    <lineage>
        <taxon>Eukaryota</taxon>
        <taxon>Viridiplantae</taxon>
        <taxon>Streptophyta</taxon>
        <taxon>Embryophyta</taxon>
        <taxon>Tracheophyta</taxon>
        <taxon>Spermatophyta</taxon>
        <taxon>Magnoliopsida</taxon>
        <taxon>eudicotyledons</taxon>
        <taxon>Gunneridae</taxon>
        <taxon>Pentapetalae</taxon>
        <taxon>rosids</taxon>
        <taxon>malvids</taxon>
        <taxon>Brassicales</taxon>
        <taxon>Brassicaceae</taxon>
        <taxon>Camelineae</taxon>
        <taxon>Arabidopsis</taxon>
    </lineage>
</organism>
<accession>D7LBS3</accession>
<dbReference type="Gramene" id="scaffold_403415.1">
    <property type="protein sequence ID" value="scaffold_403415.1"/>
    <property type="gene ID" value="scaffold_403415.1"/>
</dbReference>
<proteinExistence type="predicted"/>
<dbReference type="EMBL" id="GL348716">
    <property type="protein sequence ID" value="EFH56397.1"/>
    <property type="molecule type" value="Genomic_DNA"/>
</dbReference>
<gene>
    <name evidence="1" type="ORF">ARALYDRAFT_903914</name>
</gene>
<name>D7LBS3_ARALL</name>